<evidence type="ECO:0000313" key="4">
    <source>
        <dbReference type="Proteomes" id="UP000275267"/>
    </source>
</evidence>
<feature type="region of interest" description="Disordered" evidence="2">
    <location>
        <begin position="172"/>
        <end position="215"/>
    </location>
</feature>
<organism evidence="3 4">
    <name type="scientific">Panicum miliaceum</name>
    <name type="common">Proso millet</name>
    <name type="synonym">Broomcorn millet</name>
    <dbReference type="NCBI Taxonomy" id="4540"/>
    <lineage>
        <taxon>Eukaryota</taxon>
        <taxon>Viridiplantae</taxon>
        <taxon>Streptophyta</taxon>
        <taxon>Embryophyta</taxon>
        <taxon>Tracheophyta</taxon>
        <taxon>Spermatophyta</taxon>
        <taxon>Magnoliopsida</taxon>
        <taxon>Liliopsida</taxon>
        <taxon>Poales</taxon>
        <taxon>Poaceae</taxon>
        <taxon>PACMAD clade</taxon>
        <taxon>Panicoideae</taxon>
        <taxon>Panicodae</taxon>
        <taxon>Paniceae</taxon>
        <taxon>Panicinae</taxon>
        <taxon>Panicum</taxon>
        <taxon>Panicum sect. Panicum</taxon>
    </lineage>
</organism>
<dbReference type="Gene3D" id="1.20.5.170">
    <property type="match status" value="1"/>
</dbReference>
<feature type="compositionally biased region" description="Basic residues" evidence="2">
    <location>
        <begin position="290"/>
        <end position="301"/>
    </location>
</feature>
<feature type="region of interest" description="Disordered" evidence="2">
    <location>
        <begin position="1"/>
        <end position="90"/>
    </location>
</feature>
<feature type="compositionally biased region" description="Gly residues" evidence="2">
    <location>
        <begin position="27"/>
        <end position="37"/>
    </location>
</feature>
<feature type="coiled-coil region" evidence="1">
    <location>
        <begin position="436"/>
        <end position="505"/>
    </location>
</feature>
<dbReference type="PANTHER" id="PTHR35468">
    <property type="entry name" value="MYOSIN-LIKE PROTEIN"/>
    <property type="match status" value="1"/>
</dbReference>
<keyword evidence="4" id="KW-1185">Reference proteome</keyword>
<dbReference type="OrthoDB" id="1921697at2759"/>
<dbReference type="AlphaFoldDB" id="A0A3L6S454"/>
<dbReference type="STRING" id="4540.A0A3L6S454"/>
<comment type="caution">
    <text evidence="3">The sequence shown here is derived from an EMBL/GenBank/DDBJ whole genome shotgun (WGS) entry which is preliminary data.</text>
</comment>
<sequence>MSARRAAKGQHAAATPRIINLNLARRSGGGGRPGRGAGRAQHRPAPAPPVNLGALFEMERRVRGLESAPASPPQCSRAPARSQEDDGEQEEKWRFQAEILRAECNFLRMEREVALRKLDRHRGQMEAALKSAVETLVSGRKKIDGKGDVGVAAALDEGIEDLEEMMEELRVEKESGRRAMSGTRELQRSHGRNFDRQASSLRRRLEKMPPADPEPCVKDIREIALPVAAPPPAAAAGHSDDDDRVHSANTSDVEMLRMKMEGMSKGMRERMAEYSRRLEAVASGDTAGRQSRKCGSRHSRKASAGSQRSWSGGSTASNGNAPSVLDAAPHGRGRHAAAAENRHQQRQHKATAPDGRSSLWRGDHSHRALQLGKPVEEAMHSNLKQLVLGVSCVITMAEECKLVSSGSCCDCREIVWKIMEQVKAESEQWTEMQDMLEQVRLEMQELQSSRDTWQHRAMASDISLRSLNSQIPEWKNRAQVSEQRVEELQMKISELQSKLHTFKAHFPTPAAIPSQDQWSEACKMENPRAKPPHQRSQECGKEEKKHVLICRVKHSPSSVIPKRSPFQEIGNITLPRQR</sequence>
<reference evidence="4" key="1">
    <citation type="journal article" date="2019" name="Nat. Commun.">
        <title>The genome of broomcorn millet.</title>
        <authorList>
            <person name="Zou C."/>
            <person name="Miki D."/>
            <person name="Li D."/>
            <person name="Tang Q."/>
            <person name="Xiao L."/>
            <person name="Rajput S."/>
            <person name="Deng P."/>
            <person name="Jia W."/>
            <person name="Huang R."/>
            <person name="Zhang M."/>
            <person name="Sun Y."/>
            <person name="Hu J."/>
            <person name="Fu X."/>
            <person name="Schnable P.S."/>
            <person name="Li F."/>
            <person name="Zhang H."/>
            <person name="Feng B."/>
            <person name="Zhu X."/>
            <person name="Liu R."/>
            <person name="Schnable J.C."/>
            <person name="Zhu J.-K."/>
            <person name="Zhang H."/>
        </authorList>
    </citation>
    <scope>NUCLEOTIDE SEQUENCE [LARGE SCALE GENOMIC DNA]</scope>
</reference>
<feature type="compositionally biased region" description="Basic and acidic residues" evidence="2">
    <location>
        <begin position="185"/>
        <end position="195"/>
    </location>
</feature>
<gene>
    <name evidence="3" type="ORF">C2845_PM02G33220</name>
</gene>
<feature type="compositionally biased region" description="Polar residues" evidence="2">
    <location>
        <begin position="304"/>
        <end position="321"/>
    </location>
</feature>
<dbReference type="PANTHER" id="PTHR35468:SF1">
    <property type="entry name" value="MYOSIN-LIKE PROTEIN"/>
    <property type="match status" value="1"/>
</dbReference>
<evidence type="ECO:0000256" key="2">
    <source>
        <dbReference type="SAM" id="MobiDB-lite"/>
    </source>
</evidence>
<protein>
    <submittedName>
        <fullName evidence="3">Uncharacterized protein</fullName>
    </submittedName>
</protein>
<feature type="region of interest" description="Disordered" evidence="2">
    <location>
        <begin position="523"/>
        <end position="543"/>
    </location>
</feature>
<dbReference type="SUPFAM" id="SSF57997">
    <property type="entry name" value="Tropomyosin"/>
    <property type="match status" value="1"/>
</dbReference>
<proteinExistence type="predicted"/>
<evidence type="ECO:0000256" key="1">
    <source>
        <dbReference type="SAM" id="Coils"/>
    </source>
</evidence>
<keyword evidence="1" id="KW-0175">Coiled coil</keyword>
<accession>A0A3L6S454</accession>
<dbReference type="EMBL" id="PQIB02000005">
    <property type="protein sequence ID" value="RLN15701.1"/>
    <property type="molecule type" value="Genomic_DNA"/>
</dbReference>
<dbReference type="Proteomes" id="UP000275267">
    <property type="component" value="Unassembled WGS sequence"/>
</dbReference>
<feature type="region of interest" description="Disordered" evidence="2">
    <location>
        <begin position="281"/>
        <end position="361"/>
    </location>
</feature>
<name>A0A3L6S454_PANMI</name>
<evidence type="ECO:0000313" key="3">
    <source>
        <dbReference type="EMBL" id="RLN15701.1"/>
    </source>
</evidence>
<feature type="region of interest" description="Disordered" evidence="2">
    <location>
        <begin position="230"/>
        <end position="255"/>
    </location>
</feature>